<organism evidence="1">
    <name type="scientific">marine sediment metagenome</name>
    <dbReference type="NCBI Taxonomy" id="412755"/>
    <lineage>
        <taxon>unclassified sequences</taxon>
        <taxon>metagenomes</taxon>
        <taxon>ecological metagenomes</taxon>
    </lineage>
</organism>
<name>A0A0F9TXH2_9ZZZZ</name>
<dbReference type="Pfam" id="PF25188">
    <property type="entry name" value="Tad6"/>
    <property type="match status" value="1"/>
</dbReference>
<dbReference type="AlphaFoldDB" id="A0A0F9TXH2"/>
<evidence type="ECO:0000313" key="1">
    <source>
        <dbReference type="EMBL" id="KKN53801.1"/>
    </source>
</evidence>
<sequence>MDKELLATRKYKAGYEVRTEKHLVGDDKQEVIIKSAFTPSGDYLGDPRTARYLIRRKGIKPEKAKPSHNVCSIGFCEAEQKWYGWSHRAIYGFRVGDTVTKGDCTASSGLTAEYLKEYPGQDGSLPIGFTARTIEDARRMAVAFAASVS</sequence>
<dbReference type="InterPro" id="IPR057386">
    <property type="entry name" value="Tad6-like"/>
</dbReference>
<accession>A0A0F9TXH2</accession>
<dbReference type="EMBL" id="LAZR01000956">
    <property type="protein sequence ID" value="KKN53801.1"/>
    <property type="molecule type" value="Genomic_DNA"/>
</dbReference>
<gene>
    <name evidence="1" type="ORF">LCGC14_0598940</name>
</gene>
<protein>
    <submittedName>
        <fullName evidence="1">Uncharacterized protein</fullName>
    </submittedName>
</protein>
<proteinExistence type="predicted"/>
<reference evidence="1" key="1">
    <citation type="journal article" date="2015" name="Nature">
        <title>Complex archaea that bridge the gap between prokaryotes and eukaryotes.</title>
        <authorList>
            <person name="Spang A."/>
            <person name="Saw J.H."/>
            <person name="Jorgensen S.L."/>
            <person name="Zaremba-Niedzwiedzka K."/>
            <person name="Martijn J."/>
            <person name="Lind A.E."/>
            <person name="van Eijk R."/>
            <person name="Schleper C."/>
            <person name="Guy L."/>
            <person name="Ettema T.J."/>
        </authorList>
    </citation>
    <scope>NUCLEOTIDE SEQUENCE</scope>
</reference>
<comment type="caution">
    <text evidence="1">The sequence shown here is derived from an EMBL/GenBank/DDBJ whole genome shotgun (WGS) entry which is preliminary data.</text>
</comment>